<evidence type="ECO:0000313" key="1">
    <source>
        <dbReference type="EMBL" id="OSS42188.1"/>
    </source>
</evidence>
<dbReference type="EMBL" id="MDSU01000018">
    <property type="protein sequence ID" value="OSS42188.1"/>
    <property type="molecule type" value="Genomic_DNA"/>
</dbReference>
<dbReference type="Proteomes" id="UP000194141">
    <property type="component" value="Unassembled WGS sequence"/>
</dbReference>
<dbReference type="Gene3D" id="3.30.470.20">
    <property type="entry name" value="ATP-grasp fold, B domain"/>
    <property type="match status" value="1"/>
</dbReference>
<proteinExistence type="predicted"/>
<dbReference type="AlphaFoldDB" id="A0A1X4XXE9"/>
<dbReference type="GO" id="GO:0016740">
    <property type="term" value="F:transferase activity"/>
    <property type="evidence" value="ECO:0007669"/>
    <property type="project" value="UniProtKB-KW"/>
</dbReference>
<dbReference type="STRING" id="1562698.DESAMIL20_1741"/>
<accession>A0A1X4XXE9</accession>
<protein>
    <submittedName>
        <fullName evidence="1">Glutathione synthase/Ribosomal protein S6 modification enzyme (Glutaminyl transferase)</fullName>
    </submittedName>
</protein>
<comment type="caution">
    <text evidence="1">The sequence shown here is derived from an EMBL/GenBank/DDBJ whole genome shotgun (WGS) entry which is preliminary data.</text>
</comment>
<evidence type="ECO:0000313" key="2">
    <source>
        <dbReference type="Proteomes" id="UP000194141"/>
    </source>
</evidence>
<organism evidence="1 2">
    <name type="scientific">Desulfurella amilsii</name>
    <dbReference type="NCBI Taxonomy" id="1562698"/>
    <lineage>
        <taxon>Bacteria</taxon>
        <taxon>Pseudomonadati</taxon>
        <taxon>Campylobacterota</taxon>
        <taxon>Desulfurellia</taxon>
        <taxon>Desulfurellales</taxon>
        <taxon>Desulfurellaceae</taxon>
        <taxon>Desulfurella</taxon>
    </lineage>
</organism>
<keyword evidence="2" id="KW-1185">Reference proteome</keyword>
<reference evidence="1 2" key="1">
    <citation type="journal article" date="2017" name="Front. Microbiol.">
        <title>Genome Sequence of Desulfurella amilsii Strain TR1 and Comparative Genomics of Desulfurellaceae Family.</title>
        <authorList>
            <person name="Florentino A.P."/>
            <person name="Stams A.J."/>
            <person name="Sanchez-Andrea I."/>
        </authorList>
    </citation>
    <scope>NUCLEOTIDE SEQUENCE [LARGE SCALE GENOMIC DNA]</scope>
    <source>
        <strain evidence="1 2">TR1</strain>
    </source>
</reference>
<gene>
    <name evidence="1" type="ORF">DESAMIL20_1741</name>
</gene>
<sequence>MGENGVFRFNSDCFEKYKIVLNNDGFEIRDPLDRIANNTNINKVLYRKPSLKQDLLIKPKQLSDEEDYIDKELYYAAREIINLAWMQRKVVLIEPLVDFRVGKFVQLSVAKKYFNVPNYEFRYNTKLKEFNDRDIVIKSLTMQPIDKKQYLVLYTTKTKENGLSDNQPWMIQEYIDAKYDITVVFIRDKMFAFELDRRNFIDRTVDWRELSVDKTASNWQVHDLKKDIKENIYKFMNDLKLHFGRLDFLYDDKNYYFLEVNPNGQWLWLDPKNKLGVIKKFIEEIHPDTPLNPIPTQVR</sequence>
<keyword evidence="1" id="KW-0808">Transferase</keyword>
<name>A0A1X4XXE9_9BACT</name>
<dbReference type="SUPFAM" id="SSF56059">
    <property type="entry name" value="Glutathione synthetase ATP-binding domain-like"/>
    <property type="match status" value="1"/>
</dbReference>